<sequence length="120" mass="13544">MSYDVLAVEMGGHAVKKIYDKNALNIQLKGQIDVGKEELLAKADLVSNHLILDLLQRFSALGMTIISEEKASVMSEDEVSKFSALGMTIISEEKASTMSEEEVSKYRDDNYQLWLDYKMF</sequence>
<organism evidence="1 2">
    <name type="scientific">Panagrolaimus sp. PS1159</name>
    <dbReference type="NCBI Taxonomy" id="55785"/>
    <lineage>
        <taxon>Eukaryota</taxon>
        <taxon>Metazoa</taxon>
        <taxon>Ecdysozoa</taxon>
        <taxon>Nematoda</taxon>
        <taxon>Chromadorea</taxon>
        <taxon>Rhabditida</taxon>
        <taxon>Tylenchina</taxon>
        <taxon>Panagrolaimomorpha</taxon>
        <taxon>Panagrolaimoidea</taxon>
        <taxon>Panagrolaimidae</taxon>
        <taxon>Panagrolaimus</taxon>
    </lineage>
</organism>
<reference evidence="2" key="1">
    <citation type="submission" date="2022-11" db="UniProtKB">
        <authorList>
            <consortium name="WormBaseParasite"/>
        </authorList>
    </citation>
    <scope>IDENTIFICATION</scope>
</reference>
<name>A0AC35G8U0_9BILA</name>
<evidence type="ECO:0000313" key="1">
    <source>
        <dbReference type="Proteomes" id="UP000887580"/>
    </source>
</evidence>
<dbReference type="WBParaSite" id="PS1159_v2.g2661.t1">
    <property type="protein sequence ID" value="PS1159_v2.g2661.t1"/>
    <property type="gene ID" value="PS1159_v2.g2661"/>
</dbReference>
<protein>
    <submittedName>
        <fullName evidence="2">Uncharacterized protein</fullName>
    </submittedName>
</protein>
<dbReference type="Proteomes" id="UP000887580">
    <property type="component" value="Unplaced"/>
</dbReference>
<accession>A0AC35G8U0</accession>
<proteinExistence type="predicted"/>
<evidence type="ECO:0000313" key="2">
    <source>
        <dbReference type="WBParaSite" id="PS1159_v2.g2661.t1"/>
    </source>
</evidence>